<evidence type="ECO:0000313" key="2">
    <source>
        <dbReference type="EMBL" id="CAI9914662.1"/>
    </source>
</evidence>
<reference evidence="3 4" key="2">
    <citation type="submission" date="2024-07" db="EMBL/GenBank/DDBJ databases">
        <authorList>
            <person name="Akdeniz Z."/>
        </authorList>
    </citation>
    <scope>NUCLEOTIDE SEQUENCE [LARGE SCALE GENOMIC DNA]</scope>
</reference>
<evidence type="ECO:0000256" key="1">
    <source>
        <dbReference type="SAM" id="Phobius"/>
    </source>
</evidence>
<dbReference type="Proteomes" id="UP001642409">
    <property type="component" value="Unassembled WGS sequence"/>
</dbReference>
<dbReference type="EMBL" id="CAXDID020000576">
    <property type="protein sequence ID" value="CAL6104045.1"/>
    <property type="molecule type" value="Genomic_DNA"/>
</dbReference>
<keyword evidence="4" id="KW-1185">Reference proteome</keyword>
<proteinExistence type="predicted"/>
<accession>A0AA86N7U7</accession>
<protein>
    <submittedName>
        <fullName evidence="3">Hypothetical_protein</fullName>
    </submittedName>
</protein>
<feature type="transmembrane region" description="Helical" evidence="1">
    <location>
        <begin position="74"/>
        <end position="98"/>
    </location>
</feature>
<dbReference type="AlphaFoldDB" id="A0AA86N7U7"/>
<keyword evidence="1" id="KW-0812">Transmembrane</keyword>
<sequence>MHPKASGNLSDTNIETAREYQIKNDVVDKIIIEQQINSHVKGAKTALGSFSLLFILAAAIFVVCLVLDYDENGFILSCVFLGVSGVGFISSLVIFIIFRKRKSNAISNNNVVLQAYLATAVAGEV</sequence>
<dbReference type="EMBL" id="CATOUU010000055">
    <property type="protein sequence ID" value="CAI9914662.1"/>
    <property type="molecule type" value="Genomic_DNA"/>
</dbReference>
<organism evidence="2">
    <name type="scientific">Hexamita inflata</name>
    <dbReference type="NCBI Taxonomy" id="28002"/>
    <lineage>
        <taxon>Eukaryota</taxon>
        <taxon>Metamonada</taxon>
        <taxon>Diplomonadida</taxon>
        <taxon>Hexamitidae</taxon>
        <taxon>Hexamitinae</taxon>
        <taxon>Hexamita</taxon>
    </lineage>
</organism>
<keyword evidence="1" id="KW-0472">Membrane</keyword>
<evidence type="ECO:0000313" key="4">
    <source>
        <dbReference type="Proteomes" id="UP001642409"/>
    </source>
</evidence>
<comment type="caution">
    <text evidence="2">The sequence shown here is derived from an EMBL/GenBank/DDBJ whole genome shotgun (WGS) entry which is preliminary data.</text>
</comment>
<reference evidence="2" key="1">
    <citation type="submission" date="2023-06" db="EMBL/GenBank/DDBJ databases">
        <authorList>
            <person name="Kurt Z."/>
        </authorList>
    </citation>
    <scope>NUCLEOTIDE SEQUENCE</scope>
</reference>
<name>A0AA86N7U7_9EUKA</name>
<gene>
    <name evidence="2" type="ORF">HINF_LOCUS2307</name>
    <name evidence="3" type="ORF">HINF_LOCUS72532</name>
</gene>
<keyword evidence="1" id="KW-1133">Transmembrane helix</keyword>
<feature type="transmembrane region" description="Helical" evidence="1">
    <location>
        <begin position="46"/>
        <end position="68"/>
    </location>
</feature>
<evidence type="ECO:0000313" key="3">
    <source>
        <dbReference type="EMBL" id="CAL6104045.1"/>
    </source>
</evidence>